<comment type="caution">
    <text evidence="1">The sequence shown here is derived from an EMBL/GenBank/DDBJ whole genome shotgun (WGS) entry which is preliminary data.</text>
</comment>
<proteinExistence type="predicted"/>
<gene>
    <name evidence="1" type="ORF">FHS44_006527</name>
</gene>
<dbReference type="Proteomes" id="UP000552644">
    <property type="component" value="Unassembled WGS sequence"/>
</dbReference>
<evidence type="ECO:0000313" key="2">
    <source>
        <dbReference type="Proteomes" id="UP000552644"/>
    </source>
</evidence>
<accession>A0A7W7QT95</accession>
<keyword evidence="2" id="KW-1185">Reference proteome</keyword>
<reference evidence="1 2" key="1">
    <citation type="submission" date="2020-08" db="EMBL/GenBank/DDBJ databases">
        <title>Genomic Encyclopedia of Type Strains, Phase III (KMG-III): the genomes of soil and plant-associated and newly described type strains.</title>
        <authorList>
            <person name="Whitman W."/>
        </authorList>
    </citation>
    <scope>NUCLEOTIDE SEQUENCE [LARGE SCALE GENOMIC DNA]</scope>
    <source>
        <strain evidence="1 2">CECT 8840</strain>
    </source>
</reference>
<dbReference type="AlphaFoldDB" id="A0A7W7QT95"/>
<organism evidence="1 2">
    <name type="scientific">Streptosporangium saharense</name>
    <dbReference type="NCBI Taxonomy" id="1706840"/>
    <lineage>
        <taxon>Bacteria</taxon>
        <taxon>Bacillati</taxon>
        <taxon>Actinomycetota</taxon>
        <taxon>Actinomycetes</taxon>
        <taxon>Streptosporangiales</taxon>
        <taxon>Streptosporangiaceae</taxon>
        <taxon>Streptosporangium</taxon>
    </lineage>
</organism>
<protein>
    <submittedName>
        <fullName evidence="1">ABC-type dipeptide/oligopeptide/nickel transport system ATPase component</fullName>
    </submittedName>
</protein>
<evidence type="ECO:0000313" key="1">
    <source>
        <dbReference type="EMBL" id="MBB4919385.1"/>
    </source>
</evidence>
<name>A0A7W7QT95_9ACTN</name>
<sequence>MIHARKLTRRFRSKGGDVEAVRGIDLDVESVTN</sequence>
<dbReference type="EMBL" id="JACHJP010000009">
    <property type="protein sequence ID" value="MBB4919385.1"/>
    <property type="molecule type" value="Genomic_DNA"/>
</dbReference>